<evidence type="ECO:0000313" key="1">
    <source>
        <dbReference type="EMBL" id="HGQ55193.1"/>
    </source>
</evidence>
<gene>
    <name evidence="1" type="ORF">ENU28_01855</name>
</gene>
<organism evidence="1">
    <name type="scientific">candidate division WOR-3 bacterium</name>
    <dbReference type="NCBI Taxonomy" id="2052148"/>
    <lineage>
        <taxon>Bacteria</taxon>
        <taxon>Bacteria division WOR-3</taxon>
    </lineage>
</organism>
<name>A0A7V4FG90_UNCW3</name>
<accession>A0A7V4FG90</accession>
<protein>
    <submittedName>
        <fullName evidence="1">Uncharacterized protein</fullName>
    </submittedName>
</protein>
<dbReference type="PROSITE" id="PS51257">
    <property type="entry name" value="PROKAR_LIPOPROTEIN"/>
    <property type="match status" value="1"/>
</dbReference>
<dbReference type="AlphaFoldDB" id="A0A7V4FG90"/>
<dbReference type="EMBL" id="DTBX01000071">
    <property type="protein sequence ID" value="HGQ55193.1"/>
    <property type="molecule type" value="Genomic_DNA"/>
</dbReference>
<proteinExistence type="predicted"/>
<comment type="caution">
    <text evidence="1">The sequence shown here is derived from an EMBL/GenBank/DDBJ whole genome shotgun (WGS) entry which is preliminary data.</text>
</comment>
<sequence length="214" mass="25165">MAKKITYLILLGLFLFSCSKKQTVKAPVGDEILWASEKPRPRWAYEEPYNEGGMLYFVGMSYKYADEKSSREDAERDARLRAIRYLETAARETFERIIAELGLTGGVLNPSDAARNYVEMVAQGVVQKSKVVQWYSEQRKSAATGEIYYQTFAKLFVPEEQVMESFSDYVNRKREEWKMAQEQINRVNEVFRNYWESKKKEAELRQQEKEEEEK</sequence>
<reference evidence="1" key="1">
    <citation type="journal article" date="2020" name="mSystems">
        <title>Genome- and Community-Level Interaction Insights into Carbon Utilization and Element Cycling Functions of Hydrothermarchaeota in Hydrothermal Sediment.</title>
        <authorList>
            <person name="Zhou Z."/>
            <person name="Liu Y."/>
            <person name="Xu W."/>
            <person name="Pan J."/>
            <person name="Luo Z.H."/>
            <person name="Li M."/>
        </authorList>
    </citation>
    <scope>NUCLEOTIDE SEQUENCE [LARGE SCALE GENOMIC DNA]</scope>
    <source>
        <strain evidence="1">SpSt-655</strain>
    </source>
</reference>